<evidence type="ECO:0000313" key="2">
    <source>
        <dbReference type="Proteomes" id="UP000509579"/>
    </source>
</evidence>
<dbReference type="KEGG" id="aant:HUK68_03485"/>
<sequence length="146" mass="16279">MNAKNNAARVAVKAKPCQKQAASPCAASLPTWQQAMVTALSFAQYSLEGLVRTRCADKDWDDRDVDIDMSVDLALLQIKSMRASPPNERSEFETGWYMAAAAINLCVRTFSRPDTGYFRSLDALKKKFEVLAATVEFVDEEERYGS</sequence>
<proteinExistence type="predicted"/>
<evidence type="ECO:0000313" key="1">
    <source>
        <dbReference type="EMBL" id="QKV52038.1"/>
    </source>
</evidence>
<dbReference type="EMBL" id="CP054840">
    <property type="protein sequence ID" value="QKV52038.1"/>
    <property type="molecule type" value="Genomic_DNA"/>
</dbReference>
<gene>
    <name evidence="1" type="ORF">HUK68_03485</name>
</gene>
<name>A0A6N1WZC7_9BURK</name>
<protein>
    <submittedName>
        <fullName evidence="1">Uncharacterized protein</fullName>
    </submittedName>
</protein>
<accession>A0A6N1WZC7</accession>
<dbReference type="Proteomes" id="UP000509579">
    <property type="component" value="Chromosome"/>
</dbReference>
<keyword evidence="2" id="KW-1185">Reference proteome</keyword>
<dbReference type="AlphaFoldDB" id="A0A6N1WZC7"/>
<organism evidence="1 2">
    <name type="scientific">Comamonas antarctica</name>
    <dbReference type="NCBI Taxonomy" id="2743470"/>
    <lineage>
        <taxon>Bacteria</taxon>
        <taxon>Pseudomonadati</taxon>
        <taxon>Pseudomonadota</taxon>
        <taxon>Betaproteobacteria</taxon>
        <taxon>Burkholderiales</taxon>
        <taxon>Comamonadaceae</taxon>
        <taxon>Comamonas</taxon>
    </lineage>
</organism>
<reference evidence="1 2" key="1">
    <citation type="submission" date="2020-06" db="EMBL/GenBank/DDBJ databases">
        <title>Acidovorax antarctica sp. nov., isolated from Corinth ice sheet soil, Antarctic Fields Peninsula.</title>
        <authorList>
            <person name="Xu Q."/>
            <person name="Peng F."/>
        </authorList>
    </citation>
    <scope>NUCLEOTIDE SEQUENCE [LARGE SCALE GENOMIC DNA]</scope>
    <source>
        <strain evidence="1 2">16-35-5</strain>
    </source>
</reference>
<dbReference type="RefSeq" id="WP_175502940.1">
    <property type="nucleotide sequence ID" value="NZ_CP054840.1"/>
</dbReference>